<protein>
    <submittedName>
        <fullName evidence="1">Uncharacterized protein</fullName>
    </submittedName>
</protein>
<dbReference type="Proteomes" id="UP000654913">
    <property type="component" value="Chromosome 1"/>
</dbReference>
<keyword evidence="2" id="KW-1185">Reference proteome</keyword>
<organism evidence="1 2">
    <name type="scientific">Aspergillus puulaauensis</name>
    <dbReference type="NCBI Taxonomy" id="1220207"/>
    <lineage>
        <taxon>Eukaryota</taxon>
        <taxon>Fungi</taxon>
        <taxon>Dikarya</taxon>
        <taxon>Ascomycota</taxon>
        <taxon>Pezizomycotina</taxon>
        <taxon>Eurotiomycetes</taxon>
        <taxon>Eurotiomycetidae</taxon>
        <taxon>Eurotiales</taxon>
        <taxon>Aspergillaceae</taxon>
        <taxon>Aspergillus</taxon>
    </lineage>
</organism>
<dbReference type="EMBL" id="AP024443">
    <property type="protein sequence ID" value="BCS19086.1"/>
    <property type="molecule type" value="Genomic_DNA"/>
</dbReference>
<accession>A0A7R7XD59</accession>
<name>A0A7R7XD59_9EURO</name>
<evidence type="ECO:0000313" key="1">
    <source>
        <dbReference type="EMBL" id="BCS19086.1"/>
    </source>
</evidence>
<reference evidence="1" key="2">
    <citation type="submission" date="2021-02" db="EMBL/GenBank/DDBJ databases">
        <title>Aspergillus puulaauensis MK2 genome sequence.</title>
        <authorList>
            <person name="Futagami T."/>
            <person name="Mori K."/>
            <person name="Kadooka C."/>
            <person name="Tanaka T."/>
        </authorList>
    </citation>
    <scope>NUCLEOTIDE SEQUENCE</scope>
    <source>
        <strain evidence="1">MK2</strain>
    </source>
</reference>
<dbReference type="KEGG" id="apuu:APUU_11914S"/>
<sequence>MQDARTSWVSFATFAPICQSAPILDRVTVVPTLSIWPVCGLRSAVGWSAERKTTQHAGDLKAQAVVDENQDQVPESSLQVRKWSVLGLSLGSIFSQTGVQFGRLVRVILAWTITTYGVARRC</sequence>
<evidence type="ECO:0000313" key="2">
    <source>
        <dbReference type="Proteomes" id="UP000654913"/>
    </source>
</evidence>
<dbReference type="GeneID" id="64969091"/>
<proteinExistence type="predicted"/>
<reference evidence="1" key="1">
    <citation type="submission" date="2021-01" db="EMBL/GenBank/DDBJ databases">
        <authorList>
            <consortium name="Aspergillus puulaauensis MK2 genome sequencing consortium"/>
            <person name="Kazuki M."/>
            <person name="Futagami T."/>
        </authorList>
    </citation>
    <scope>NUCLEOTIDE SEQUENCE</scope>
    <source>
        <strain evidence="1">MK2</strain>
    </source>
</reference>
<dbReference type="AlphaFoldDB" id="A0A7R7XD59"/>
<gene>
    <name evidence="1" type="ORF">APUU_11914S</name>
</gene>
<dbReference type="RefSeq" id="XP_041551280.1">
    <property type="nucleotide sequence ID" value="XM_041698057.1"/>
</dbReference>